<gene>
    <name evidence="2" type="ORF">H2C83_02890</name>
</gene>
<comment type="caution">
    <text evidence="2">The sequence shown here is derived from an EMBL/GenBank/DDBJ whole genome shotgun (WGS) entry which is preliminary data.</text>
</comment>
<feature type="transmembrane region" description="Helical" evidence="1">
    <location>
        <begin position="50"/>
        <end position="78"/>
    </location>
</feature>
<keyword evidence="1" id="KW-1133">Transmembrane helix</keyword>
<evidence type="ECO:0000313" key="3">
    <source>
        <dbReference type="Proteomes" id="UP000538292"/>
    </source>
</evidence>
<reference evidence="2 3" key="1">
    <citation type="submission" date="2020-07" db="EMBL/GenBank/DDBJ databases">
        <title>Thermoactinomyces phylogeny.</title>
        <authorList>
            <person name="Dunlap C."/>
        </authorList>
    </citation>
    <scope>NUCLEOTIDE SEQUENCE [LARGE SCALE GENOMIC DNA]</scope>
    <source>
        <strain evidence="2 3">AMNI-1</strain>
    </source>
</reference>
<organism evidence="2 3">
    <name type="scientific">Thermoactinomyces mirandus</name>
    <dbReference type="NCBI Taxonomy" id="2756294"/>
    <lineage>
        <taxon>Bacteria</taxon>
        <taxon>Bacillati</taxon>
        <taxon>Bacillota</taxon>
        <taxon>Bacilli</taxon>
        <taxon>Bacillales</taxon>
        <taxon>Thermoactinomycetaceae</taxon>
        <taxon>Thermoactinomyces</taxon>
    </lineage>
</organism>
<proteinExistence type="predicted"/>
<accession>A0A7W1XQB1</accession>
<evidence type="ECO:0000313" key="2">
    <source>
        <dbReference type="EMBL" id="MBA4601289.1"/>
    </source>
</evidence>
<sequence length="106" mass="10796">MGKFAGWVGVGLLAYESVAGFSQAFAVEDGSQKQADGVLKGIAGLGGAAFGIGTLIMAAVPAAGLILLGGGLAFWCLGTAGKYFTKNKSFRNFFSAPVRGIKKLFS</sequence>
<keyword evidence="1" id="KW-0472">Membrane</keyword>
<keyword evidence="3" id="KW-1185">Reference proteome</keyword>
<keyword evidence="1" id="KW-0812">Transmembrane</keyword>
<evidence type="ECO:0000256" key="1">
    <source>
        <dbReference type="SAM" id="Phobius"/>
    </source>
</evidence>
<dbReference type="AlphaFoldDB" id="A0A7W1XQB1"/>
<dbReference type="EMBL" id="JACEOL010000007">
    <property type="protein sequence ID" value="MBA4601289.1"/>
    <property type="molecule type" value="Genomic_DNA"/>
</dbReference>
<protein>
    <submittedName>
        <fullName evidence="2">Uncharacterized protein</fullName>
    </submittedName>
</protein>
<dbReference type="RefSeq" id="WP_181737601.1">
    <property type="nucleotide sequence ID" value="NZ_JACEOL010000007.1"/>
</dbReference>
<dbReference type="Proteomes" id="UP000538292">
    <property type="component" value="Unassembled WGS sequence"/>
</dbReference>
<name>A0A7W1XQB1_9BACL</name>